<dbReference type="AlphaFoldDB" id="A0A2C9VKZ1"/>
<accession>A0A2C9VKZ1</accession>
<sequence length="58" mass="5907">MATSLSKKLDGPFSFAEILSVICSKAEAIFCKTQSWTCTTGTGTAGMSGSELAKNGAA</sequence>
<protein>
    <submittedName>
        <fullName evidence="1">Uncharacterized protein</fullName>
    </submittedName>
</protein>
<gene>
    <name evidence="1" type="ORF">MANES_07G080700</name>
</gene>
<proteinExistence type="predicted"/>
<name>A0A2C9VKZ1_MANES</name>
<organism evidence="1">
    <name type="scientific">Manihot esculenta</name>
    <name type="common">Cassava</name>
    <name type="synonym">Jatropha manihot</name>
    <dbReference type="NCBI Taxonomy" id="3983"/>
    <lineage>
        <taxon>Eukaryota</taxon>
        <taxon>Viridiplantae</taxon>
        <taxon>Streptophyta</taxon>
        <taxon>Embryophyta</taxon>
        <taxon>Tracheophyta</taxon>
        <taxon>Spermatophyta</taxon>
        <taxon>Magnoliopsida</taxon>
        <taxon>eudicotyledons</taxon>
        <taxon>Gunneridae</taxon>
        <taxon>Pentapetalae</taxon>
        <taxon>rosids</taxon>
        <taxon>fabids</taxon>
        <taxon>Malpighiales</taxon>
        <taxon>Euphorbiaceae</taxon>
        <taxon>Crotonoideae</taxon>
        <taxon>Manihoteae</taxon>
        <taxon>Manihot</taxon>
    </lineage>
</organism>
<reference evidence="1" key="1">
    <citation type="submission" date="2016-02" db="EMBL/GenBank/DDBJ databases">
        <title>WGS assembly of Manihot esculenta.</title>
        <authorList>
            <person name="Bredeson J.V."/>
            <person name="Prochnik S.E."/>
            <person name="Lyons J.B."/>
            <person name="Schmutz J."/>
            <person name="Grimwood J."/>
            <person name="Vrebalov J."/>
            <person name="Bart R.S."/>
            <person name="Amuge T."/>
            <person name="Ferguson M.E."/>
            <person name="Green R."/>
            <person name="Putnam N."/>
            <person name="Stites J."/>
            <person name="Rounsley S."/>
            <person name="Rokhsar D.S."/>
        </authorList>
    </citation>
    <scope>NUCLEOTIDE SEQUENCE [LARGE SCALE GENOMIC DNA]</scope>
    <source>
        <tissue evidence="1">Leaf</tissue>
    </source>
</reference>
<dbReference type="EMBL" id="CM004393">
    <property type="protein sequence ID" value="OAY45659.1"/>
    <property type="molecule type" value="Genomic_DNA"/>
</dbReference>
<evidence type="ECO:0000313" key="1">
    <source>
        <dbReference type="EMBL" id="OAY45659.1"/>
    </source>
</evidence>